<reference evidence="1 2" key="1">
    <citation type="submission" date="2023-08" db="EMBL/GenBank/DDBJ databases">
        <title>Black Yeasts Isolated from many extreme environments.</title>
        <authorList>
            <person name="Coleine C."/>
            <person name="Stajich J.E."/>
            <person name="Selbmann L."/>
        </authorList>
    </citation>
    <scope>NUCLEOTIDE SEQUENCE [LARGE SCALE GENOMIC DNA]</scope>
    <source>
        <strain evidence="1 2">CCFEE 5885</strain>
    </source>
</reference>
<evidence type="ECO:0000313" key="2">
    <source>
        <dbReference type="Proteomes" id="UP001345013"/>
    </source>
</evidence>
<name>A0ABR0JVH3_9EURO</name>
<dbReference type="Proteomes" id="UP001345013">
    <property type="component" value="Unassembled WGS sequence"/>
</dbReference>
<dbReference type="EMBL" id="JAVRRG010000328">
    <property type="protein sequence ID" value="KAK5072314.1"/>
    <property type="molecule type" value="Genomic_DNA"/>
</dbReference>
<dbReference type="InterPro" id="IPR053137">
    <property type="entry name" value="NLR-like"/>
</dbReference>
<dbReference type="PANTHER" id="PTHR46082:SF6">
    <property type="entry name" value="AAA+ ATPASE DOMAIN-CONTAINING PROTEIN-RELATED"/>
    <property type="match status" value="1"/>
</dbReference>
<proteinExistence type="predicted"/>
<dbReference type="PANTHER" id="PTHR46082">
    <property type="entry name" value="ATP/GTP-BINDING PROTEIN-RELATED"/>
    <property type="match status" value="1"/>
</dbReference>
<accession>A0ABR0JVH3</accession>
<sequence>MSLHNVVLAYMPGMRKGKAAGVAASLRVSFPNTRLGLVVGGVSQPTEEIILGDAIVSIGVMQFGYDNCDKHRLVIHFGLMASGDVVIKPAWHQDRIAAEEQVIGFEMENAGVWDNLLPS</sequence>
<organism evidence="1 2">
    <name type="scientific">Lithohypha guttulata</name>
    <dbReference type="NCBI Taxonomy" id="1690604"/>
    <lineage>
        <taxon>Eukaryota</taxon>
        <taxon>Fungi</taxon>
        <taxon>Dikarya</taxon>
        <taxon>Ascomycota</taxon>
        <taxon>Pezizomycotina</taxon>
        <taxon>Eurotiomycetes</taxon>
        <taxon>Chaetothyriomycetidae</taxon>
        <taxon>Chaetothyriales</taxon>
        <taxon>Trichomeriaceae</taxon>
        <taxon>Lithohypha</taxon>
    </lineage>
</organism>
<keyword evidence="2" id="KW-1185">Reference proteome</keyword>
<evidence type="ECO:0000313" key="1">
    <source>
        <dbReference type="EMBL" id="KAK5072314.1"/>
    </source>
</evidence>
<comment type="caution">
    <text evidence="1">The sequence shown here is derived from an EMBL/GenBank/DDBJ whole genome shotgun (WGS) entry which is preliminary data.</text>
</comment>
<dbReference type="InterPro" id="IPR035994">
    <property type="entry name" value="Nucleoside_phosphorylase_sf"/>
</dbReference>
<dbReference type="SUPFAM" id="SSF53167">
    <property type="entry name" value="Purine and uridine phosphorylases"/>
    <property type="match status" value="1"/>
</dbReference>
<dbReference type="Gene3D" id="3.40.50.1580">
    <property type="entry name" value="Nucleoside phosphorylase domain"/>
    <property type="match status" value="2"/>
</dbReference>
<protein>
    <submittedName>
        <fullName evidence="1">Uncharacterized protein</fullName>
    </submittedName>
</protein>
<gene>
    <name evidence="1" type="ORF">LTR24_010440</name>
</gene>